<gene>
    <name evidence="1" type="ORF">TCNE_LOCUS1015</name>
</gene>
<reference evidence="1 2" key="2">
    <citation type="submission" date="2018-11" db="EMBL/GenBank/DDBJ databases">
        <authorList>
            <consortium name="Pathogen Informatics"/>
        </authorList>
    </citation>
    <scope>NUCLEOTIDE SEQUENCE [LARGE SCALE GENOMIC DNA]</scope>
</reference>
<sequence length="284" mass="32258">MRRGTNLHLFHETPTTKRCLDYAVQFPSQRANPVSSMTFRWLQPERQTKCGLRTLLRCFSLTLMLAEANNNHAELAQQSPGRRQKRKRATLRVSRNAQPPCFEQSCRWTGYFPLFLAKNGTTTDTPLCYGLLFMNDHLFSLKVGNVDDDYKTVLNLFGLEHRRIHFFKGRNGYGALYVCKATTKHACNGDVKRGDVSVLCDSVLYFADSGSLGKMGCIDRIDRISTIRPFYDGLRMCSQANLIGKHIDHECYGVDQMNGIVCCCIKDCPADLFEKFHTLGYSPA</sequence>
<accession>A0A183TXP5</accession>
<proteinExistence type="predicted"/>
<protein>
    <submittedName>
        <fullName evidence="3">DUF295 domain-containing protein</fullName>
    </submittedName>
</protein>
<evidence type="ECO:0000313" key="1">
    <source>
        <dbReference type="EMBL" id="VDM25310.1"/>
    </source>
</evidence>
<dbReference type="Proteomes" id="UP000050794">
    <property type="component" value="Unassembled WGS sequence"/>
</dbReference>
<evidence type="ECO:0000313" key="2">
    <source>
        <dbReference type="Proteomes" id="UP000050794"/>
    </source>
</evidence>
<dbReference type="EMBL" id="UYWY01000632">
    <property type="protein sequence ID" value="VDM25310.1"/>
    <property type="molecule type" value="Genomic_DNA"/>
</dbReference>
<name>A0A183TXP5_TOXCA</name>
<reference evidence="3" key="1">
    <citation type="submission" date="2016-06" db="UniProtKB">
        <authorList>
            <consortium name="WormBaseParasite"/>
        </authorList>
    </citation>
    <scope>IDENTIFICATION</scope>
</reference>
<dbReference type="WBParaSite" id="TCNE_0000101401-mRNA-1">
    <property type="protein sequence ID" value="TCNE_0000101401-mRNA-1"/>
    <property type="gene ID" value="TCNE_0000101401"/>
</dbReference>
<evidence type="ECO:0000313" key="3">
    <source>
        <dbReference type="WBParaSite" id="TCNE_0000101401-mRNA-1"/>
    </source>
</evidence>
<keyword evidence="2" id="KW-1185">Reference proteome</keyword>
<organism evidence="2 3">
    <name type="scientific">Toxocara canis</name>
    <name type="common">Canine roundworm</name>
    <dbReference type="NCBI Taxonomy" id="6265"/>
    <lineage>
        <taxon>Eukaryota</taxon>
        <taxon>Metazoa</taxon>
        <taxon>Ecdysozoa</taxon>
        <taxon>Nematoda</taxon>
        <taxon>Chromadorea</taxon>
        <taxon>Rhabditida</taxon>
        <taxon>Spirurina</taxon>
        <taxon>Ascaridomorpha</taxon>
        <taxon>Ascaridoidea</taxon>
        <taxon>Toxocaridae</taxon>
        <taxon>Toxocara</taxon>
    </lineage>
</organism>
<dbReference type="AlphaFoldDB" id="A0A183TXP5"/>